<dbReference type="Proteomes" id="UP000078084">
    <property type="component" value="Unassembled WGS sequence"/>
</dbReference>
<evidence type="ECO:0000256" key="1">
    <source>
        <dbReference type="ARBA" id="ARBA00004196"/>
    </source>
</evidence>
<dbReference type="Pfam" id="PF25917">
    <property type="entry name" value="BSH_RND"/>
    <property type="match status" value="1"/>
</dbReference>
<keyword evidence="11" id="KW-1185">Reference proteome</keyword>
<dbReference type="PANTHER" id="PTHR30158:SF10">
    <property type="entry name" value="CATION EFFLUX PUMP"/>
    <property type="match status" value="1"/>
</dbReference>
<dbReference type="GO" id="GO:0022857">
    <property type="term" value="F:transmembrane transporter activity"/>
    <property type="evidence" value="ECO:0007669"/>
    <property type="project" value="InterPro"/>
</dbReference>
<reference evidence="10 12" key="2">
    <citation type="submission" date="2019-02" db="EMBL/GenBank/DDBJ databases">
        <title>Genomic Encyclopedia of Type Strains, Phase IV (KMG-IV): sequencing the most valuable type-strain genomes for metagenomic binning, comparative biology and taxonomic classification.</title>
        <authorList>
            <person name="Goeker M."/>
        </authorList>
    </citation>
    <scope>NUCLEOTIDE SEQUENCE [LARGE SCALE GENOMIC DNA]</scope>
    <source>
        <strain evidence="10 12">DSM 16618</strain>
    </source>
</reference>
<dbReference type="GO" id="GO:0030313">
    <property type="term" value="C:cell envelope"/>
    <property type="evidence" value="ECO:0007669"/>
    <property type="project" value="UniProtKB-SubCell"/>
</dbReference>
<dbReference type="GO" id="GO:0005886">
    <property type="term" value="C:plasma membrane"/>
    <property type="evidence" value="ECO:0007669"/>
    <property type="project" value="TreeGrafter"/>
</dbReference>
<keyword evidence="4" id="KW-0732">Signal</keyword>
<feature type="domain" description="Multidrug resistance protein MdtA-like beta-barrel" evidence="7">
    <location>
        <begin position="215"/>
        <end position="298"/>
    </location>
</feature>
<evidence type="ECO:0000313" key="9">
    <source>
        <dbReference type="EMBL" id="KKO71700.1"/>
    </source>
</evidence>
<evidence type="ECO:0000256" key="2">
    <source>
        <dbReference type="ARBA" id="ARBA00009477"/>
    </source>
</evidence>
<dbReference type="Gene3D" id="2.40.50.100">
    <property type="match status" value="1"/>
</dbReference>
<evidence type="ECO:0000259" key="6">
    <source>
        <dbReference type="Pfam" id="PF25917"/>
    </source>
</evidence>
<dbReference type="PANTHER" id="PTHR30158">
    <property type="entry name" value="ACRA/E-RELATED COMPONENT OF DRUG EFFLUX TRANSPORTER"/>
    <property type="match status" value="1"/>
</dbReference>
<dbReference type="STRING" id="206506.AAV32_08825"/>
<organism evidence="9 11">
    <name type="scientific">Kerstersia gyiorum</name>
    <dbReference type="NCBI Taxonomy" id="206506"/>
    <lineage>
        <taxon>Bacteria</taxon>
        <taxon>Pseudomonadati</taxon>
        <taxon>Pseudomonadota</taxon>
        <taxon>Betaproteobacteria</taxon>
        <taxon>Burkholderiales</taxon>
        <taxon>Alcaligenaceae</taxon>
        <taxon>Kerstersia</taxon>
    </lineage>
</organism>
<proteinExistence type="inferred from homology"/>
<dbReference type="Pfam" id="PF25967">
    <property type="entry name" value="RND-MFP_C"/>
    <property type="match status" value="1"/>
</dbReference>
<evidence type="ECO:0000313" key="12">
    <source>
        <dbReference type="Proteomes" id="UP000292039"/>
    </source>
</evidence>
<sequence length="386" mass="42287">MPILLKRKILPLLLVLALCTTAAFYRTSDVNAGSSEEGSLATVTVKPAAEETVTDWEEYTGRLEAPERVEVRSRVAGTIAAVHFKDGEQVAQGQLLFSIDPAPFEIELQRMQAMLSQARDRVQFTRKELERGKRLVEVNAIARRDFDALQHDAQEARSSLQAAEAGVKRAELDLAYTKIVAPISGKISRAEITKGNLIKAGEDASPLALIVSQSPIYVSFNADERTYLRYYSNPKSAHDTSVRVGLIAEENYPHSGTLVSVDNQLDTRSGTLRMRALLPNTDGVMIPGLQARVRLQTGEPYRAVLIDEAVIGTDQDRRFVLVVDGQGQVERRILTLGSRQGTQRVVLQGLRAADLVIVDGAQRVQPGQKVKADVPPSPGVDEGVRD</sequence>
<dbReference type="SUPFAM" id="SSF111369">
    <property type="entry name" value="HlyD-like secretion proteins"/>
    <property type="match status" value="1"/>
</dbReference>
<dbReference type="Proteomes" id="UP000292039">
    <property type="component" value="Unassembled WGS sequence"/>
</dbReference>
<protein>
    <submittedName>
        <fullName evidence="10">Multidrug efflux system membrane fusion protein</fullName>
    </submittedName>
</protein>
<comment type="caution">
    <text evidence="9">The sequence shown here is derived from an EMBL/GenBank/DDBJ whole genome shotgun (WGS) entry which is preliminary data.</text>
</comment>
<dbReference type="RefSeq" id="WP_068370514.1">
    <property type="nucleotide sequence ID" value="NZ_CBCSEB010000008.1"/>
</dbReference>
<evidence type="ECO:0000256" key="3">
    <source>
        <dbReference type="SAM" id="MobiDB-lite"/>
    </source>
</evidence>
<reference evidence="9 11" key="1">
    <citation type="submission" date="2015-04" db="EMBL/GenBank/DDBJ databases">
        <title>Genome sequence of Kerstersia gyiorum CG1.</title>
        <authorList>
            <person name="Greninger A.L."/>
            <person name="Kozyreva V."/>
            <person name="Chaturvedi V."/>
        </authorList>
    </citation>
    <scope>NUCLEOTIDE SEQUENCE [LARGE SCALE GENOMIC DNA]</scope>
    <source>
        <strain evidence="9 11">CG1</strain>
    </source>
</reference>
<dbReference type="GO" id="GO:0046677">
    <property type="term" value="P:response to antibiotic"/>
    <property type="evidence" value="ECO:0007669"/>
    <property type="project" value="TreeGrafter"/>
</dbReference>
<feature type="domain" description="Multidrug resistance protein MdtA-like C-terminal permuted SH3" evidence="8">
    <location>
        <begin position="307"/>
        <end position="363"/>
    </location>
</feature>
<accession>A0A171KS33</accession>
<dbReference type="EMBL" id="SGWZ01000004">
    <property type="protein sequence ID" value="RZS67215.1"/>
    <property type="molecule type" value="Genomic_DNA"/>
</dbReference>
<feature type="domain" description="Multidrug resistance protein MdtA-like barrel-sandwich hybrid" evidence="6">
    <location>
        <begin position="68"/>
        <end position="205"/>
    </location>
</feature>
<dbReference type="Gene3D" id="2.40.30.170">
    <property type="match status" value="1"/>
</dbReference>
<dbReference type="InterPro" id="IPR058624">
    <property type="entry name" value="MdtA-like_HH"/>
</dbReference>
<feature type="chain" id="PRO_5033252029" evidence="4">
    <location>
        <begin position="23"/>
        <end position="386"/>
    </location>
</feature>
<dbReference type="Gene3D" id="1.10.287.470">
    <property type="entry name" value="Helix hairpin bin"/>
    <property type="match status" value="1"/>
</dbReference>
<feature type="signal peptide" evidence="4">
    <location>
        <begin position="1"/>
        <end position="22"/>
    </location>
</feature>
<evidence type="ECO:0000259" key="8">
    <source>
        <dbReference type="Pfam" id="PF25967"/>
    </source>
</evidence>
<evidence type="ECO:0000259" key="7">
    <source>
        <dbReference type="Pfam" id="PF25944"/>
    </source>
</evidence>
<gene>
    <name evidence="9" type="ORF">AAV32_08825</name>
    <name evidence="10" type="ORF">EV679_2426</name>
</gene>
<dbReference type="Pfam" id="PF25944">
    <property type="entry name" value="Beta-barrel_RND"/>
    <property type="match status" value="1"/>
</dbReference>
<feature type="domain" description="Multidrug resistance protein MdtA-like alpha-helical hairpin" evidence="5">
    <location>
        <begin position="108"/>
        <end position="177"/>
    </location>
</feature>
<dbReference type="InterPro" id="IPR058625">
    <property type="entry name" value="MdtA-like_BSH"/>
</dbReference>
<dbReference type="Gene3D" id="2.40.420.20">
    <property type="match status" value="1"/>
</dbReference>
<dbReference type="InterPro" id="IPR058626">
    <property type="entry name" value="MdtA-like_b-barrel"/>
</dbReference>
<feature type="region of interest" description="Disordered" evidence="3">
    <location>
        <begin position="366"/>
        <end position="386"/>
    </location>
</feature>
<dbReference type="InterPro" id="IPR058627">
    <property type="entry name" value="MdtA-like_C"/>
</dbReference>
<dbReference type="AlphaFoldDB" id="A0A171KS33"/>
<comment type="similarity">
    <text evidence="2">Belongs to the membrane fusion protein (MFP) (TC 8.A.1) family.</text>
</comment>
<dbReference type="Pfam" id="PF25876">
    <property type="entry name" value="HH_MFP_RND"/>
    <property type="match status" value="1"/>
</dbReference>
<dbReference type="InterPro" id="IPR006143">
    <property type="entry name" value="RND_pump_MFP"/>
</dbReference>
<dbReference type="EMBL" id="LBNE01000005">
    <property type="protein sequence ID" value="KKO71700.1"/>
    <property type="molecule type" value="Genomic_DNA"/>
</dbReference>
<evidence type="ECO:0000256" key="4">
    <source>
        <dbReference type="SAM" id="SignalP"/>
    </source>
</evidence>
<evidence type="ECO:0000313" key="11">
    <source>
        <dbReference type="Proteomes" id="UP000078084"/>
    </source>
</evidence>
<evidence type="ECO:0000313" key="10">
    <source>
        <dbReference type="EMBL" id="RZS67215.1"/>
    </source>
</evidence>
<evidence type="ECO:0000259" key="5">
    <source>
        <dbReference type="Pfam" id="PF25876"/>
    </source>
</evidence>
<comment type="subcellular location">
    <subcellularLocation>
        <location evidence="1">Cell envelope</location>
    </subcellularLocation>
</comment>
<name>A0A171KS33_9BURK</name>
<dbReference type="NCBIfam" id="TIGR01730">
    <property type="entry name" value="RND_mfp"/>
    <property type="match status" value="1"/>
</dbReference>